<proteinExistence type="predicted"/>
<evidence type="ECO:0000313" key="7">
    <source>
        <dbReference type="Proteomes" id="UP000030665"/>
    </source>
</evidence>
<dbReference type="PROSITE" id="PS00678">
    <property type="entry name" value="WD_REPEATS_1"/>
    <property type="match status" value="1"/>
</dbReference>
<dbReference type="SUPFAM" id="SSF50998">
    <property type="entry name" value="Quinoprotein alcohol dehydrogenase-like"/>
    <property type="match status" value="1"/>
</dbReference>
<feature type="repeat" description="WD" evidence="3">
    <location>
        <begin position="961"/>
        <end position="1002"/>
    </location>
</feature>
<dbReference type="OrthoDB" id="756370at2759"/>
<dbReference type="PROSITE" id="PS50082">
    <property type="entry name" value="WD_REPEATS_2"/>
    <property type="match status" value="2"/>
</dbReference>
<dbReference type="Gene3D" id="1.10.287.1490">
    <property type="match status" value="1"/>
</dbReference>
<keyword evidence="7" id="KW-1185">Reference proteome</keyword>
<reference evidence="6" key="1">
    <citation type="submission" date="2014-01" db="EMBL/GenBank/DDBJ databases">
        <authorList>
            <person name="Aslett M."/>
        </authorList>
    </citation>
    <scope>NUCLEOTIDE SEQUENCE</scope>
</reference>
<dbReference type="InterPro" id="IPR015943">
    <property type="entry name" value="WD40/YVTN_repeat-like_dom_sf"/>
</dbReference>
<accession>A0A077ZDK5</accession>
<dbReference type="Gene3D" id="2.130.10.10">
    <property type="entry name" value="YVTN repeat-like/Quinoprotein amine dehydrogenase"/>
    <property type="match status" value="2"/>
</dbReference>
<evidence type="ECO:0000313" key="6">
    <source>
        <dbReference type="EMBL" id="CDW56735.1"/>
    </source>
</evidence>
<organism evidence="6 7">
    <name type="scientific">Trichuris trichiura</name>
    <name type="common">Whipworm</name>
    <name type="synonym">Trichocephalus trichiurus</name>
    <dbReference type="NCBI Taxonomy" id="36087"/>
    <lineage>
        <taxon>Eukaryota</taxon>
        <taxon>Metazoa</taxon>
        <taxon>Ecdysozoa</taxon>
        <taxon>Nematoda</taxon>
        <taxon>Enoplea</taxon>
        <taxon>Dorylaimia</taxon>
        <taxon>Trichinellida</taxon>
        <taxon>Trichuridae</taxon>
        <taxon>Trichuris</taxon>
    </lineage>
</organism>
<dbReference type="InterPro" id="IPR045227">
    <property type="entry name" value="WDR18/Ipi3/RID3"/>
</dbReference>
<dbReference type="PANTHER" id="PTHR18763:SF0">
    <property type="entry name" value="WD REPEAT-CONTAINING PROTEIN 18"/>
    <property type="match status" value="1"/>
</dbReference>
<dbReference type="AlphaFoldDB" id="A0A077ZDK5"/>
<feature type="coiled-coil region" evidence="4">
    <location>
        <begin position="412"/>
        <end position="481"/>
    </location>
</feature>
<evidence type="ECO:0000256" key="1">
    <source>
        <dbReference type="ARBA" id="ARBA00022574"/>
    </source>
</evidence>
<keyword evidence="2" id="KW-0677">Repeat</keyword>
<reference evidence="6" key="2">
    <citation type="submission" date="2014-03" db="EMBL/GenBank/DDBJ databases">
        <title>The whipworm genome and dual-species transcriptomics of an intimate host-pathogen interaction.</title>
        <authorList>
            <person name="Foth B.J."/>
            <person name="Tsai I.J."/>
            <person name="Reid A.J."/>
            <person name="Bancroft A.J."/>
            <person name="Nichol S."/>
            <person name="Tracey A."/>
            <person name="Holroyd N."/>
            <person name="Cotton J.A."/>
            <person name="Stanley E.J."/>
            <person name="Zarowiecki M."/>
            <person name="Liu J.Z."/>
            <person name="Huckvale T."/>
            <person name="Cooper P.J."/>
            <person name="Grencis R.K."/>
            <person name="Berriman M."/>
        </authorList>
    </citation>
    <scope>NUCLEOTIDE SEQUENCE [LARGE SCALE GENOMIC DNA]</scope>
</reference>
<dbReference type="GO" id="GO:0120330">
    <property type="term" value="C:rixosome complex"/>
    <property type="evidence" value="ECO:0007669"/>
    <property type="project" value="TreeGrafter"/>
</dbReference>
<feature type="coiled-coil region" evidence="4">
    <location>
        <begin position="13"/>
        <end position="40"/>
    </location>
</feature>
<evidence type="ECO:0000256" key="5">
    <source>
        <dbReference type="SAM" id="MobiDB-lite"/>
    </source>
</evidence>
<dbReference type="PROSITE" id="PS50294">
    <property type="entry name" value="WD_REPEATS_REGION"/>
    <property type="match status" value="2"/>
</dbReference>
<evidence type="ECO:0000256" key="3">
    <source>
        <dbReference type="PROSITE-ProRule" id="PRU00221"/>
    </source>
</evidence>
<evidence type="ECO:0000256" key="4">
    <source>
        <dbReference type="SAM" id="Coils"/>
    </source>
</evidence>
<feature type="repeat" description="WD" evidence="3">
    <location>
        <begin position="810"/>
        <end position="843"/>
    </location>
</feature>
<dbReference type="EMBL" id="HG806072">
    <property type="protein sequence ID" value="CDW56735.1"/>
    <property type="molecule type" value="Genomic_DNA"/>
</dbReference>
<dbReference type="GO" id="GO:0006364">
    <property type="term" value="P:rRNA processing"/>
    <property type="evidence" value="ECO:0007669"/>
    <property type="project" value="TreeGrafter"/>
</dbReference>
<dbReference type="SMART" id="SM00320">
    <property type="entry name" value="WD40"/>
    <property type="match status" value="3"/>
</dbReference>
<dbReference type="InterPro" id="IPR019775">
    <property type="entry name" value="WD40_repeat_CS"/>
</dbReference>
<dbReference type="InterPro" id="IPR011047">
    <property type="entry name" value="Quinoprotein_ADH-like_sf"/>
</dbReference>
<keyword evidence="4" id="KW-0175">Coiled coil</keyword>
<name>A0A077ZDK5_TRITR</name>
<dbReference type="GO" id="GO:0005656">
    <property type="term" value="C:nuclear pre-replicative complex"/>
    <property type="evidence" value="ECO:0007669"/>
    <property type="project" value="TreeGrafter"/>
</dbReference>
<gene>
    <name evidence="6" type="ORF">TTRE_0000501701</name>
</gene>
<dbReference type="Pfam" id="PF00400">
    <property type="entry name" value="WD40"/>
    <property type="match status" value="2"/>
</dbReference>
<dbReference type="STRING" id="36087.A0A077ZDK5"/>
<dbReference type="SUPFAM" id="SSF46579">
    <property type="entry name" value="Prefoldin"/>
    <property type="match status" value="1"/>
</dbReference>
<feature type="compositionally biased region" description="Polar residues" evidence="5">
    <location>
        <begin position="562"/>
        <end position="572"/>
    </location>
</feature>
<dbReference type="Proteomes" id="UP000030665">
    <property type="component" value="Unassembled WGS sequence"/>
</dbReference>
<feature type="region of interest" description="Disordered" evidence="5">
    <location>
        <begin position="558"/>
        <end position="588"/>
    </location>
</feature>
<dbReference type="PANTHER" id="PTHR18763">
    <property type="entry name" value="WD-REPEAT PROTEIN 18"/>
    <property type="match status" value="1"/>
</dbReference>
<feature type="coiled-coil region" evidence="4">
    <location>
        <begin position="1076"/>
        <end position="1103"/>
    </location>
</feature>
<sequence length="1113" mass="124967">MPCSCCEQTSVHFRSLEASLQEKEQALQTLTESVQKERLQFKAQVVQLKKLIAKQQQQIDLNGGNLRSGGSSGHSSPGIEFIHLPLLNMEGEQQTKMGVAEPSINGIGTNGSASEAYLEQFGNEIGRLTAEIRIKNGEVSNLQKKLSVREDHVRELIERCEEKDELLRSKTRANKVLFFLKAFCVQKIDKSIETDSCLYNVPNPVRRVDLCPPGHAVAWYKDSRNVDFECSSVGTMELTETASIGWEKSESPVGADGKTSVLNERLSGMLHVMETLQSRLATFDSSCPDVKAKNDSNMKKRLKKVTFDLSKNSFRYDSTKMDDRVRTFSFYPANFTILSFEKHKRTQLRQAELACSDLREENEELRAVIADLENRLRDCCELEEVQRQQQQSNEGRLKELRKECRTIMLKSKARHMGKIKELEAVVQQLTKDLSIQSAEHRDTITQLGSSQAKVDQLTNERKDLLEQIDGYVAQMDSLKNSLTACQAEKDHLSKVLSDRDEELARLRDYSLSMENIRSEMSSSTTELSQTIEKAREQMTDRLASLESRLEESEREIERLKCTYTSPGRSSSQLPPLLEEETNNDPLEEEKQLASKMSEVGPSFCKRCALYRLGHSSEMTQSMNEQILVNKMSSVNDYRRPGSSLSSSTTGSLFQDWISEGGDRQSCYREKLDKLRRLHRKMDRLTKIVMHRSDALELLLVCAPQCKANPVAAYNPTNGAVEWSLRSADLLGFEPADAQLLGKEHVVVSVFEQPIVHTVSLQRKGRRQVKSFLPYPLQSFALSSDGSLLCGSMQENLFTWTPTNGVLMSVRSGHFQPISRIAFTSDNCFVVTGGKDGIVNVWNIADLMQADSELIELPKPSYRWTPHSLPVTDLAVGSGGGASKIYTCSLDMTLQVHSMFLGKKTLEIVYDRPLTACAVDNAESMIFVGNTVGDIHLTRLYCEPLVDQVRFSSLSDNITQTFTGHTSQVKSLHVNIDGTLVASSSSDGSVRLWSTGNGQCLRTLSFEGQCTMARFVPNVEGFWNDTYVSHHTVQPLHKQTGKGEAGTVALHLSSGFEVDIDDEIRKVERFLSDQKSDASYEAKLAQMEQELARQKQININLYQLLVQKISTEMG</sequence>
<protein>
    <submittedName>
        <fullName evidence="6">WD40 domain containing protein</fullName>
    </submittedName>
</protein>
<keyword evidence="1 3" id="KW-0853">WD repeat</keyword>
<dbReference type="InterPro" id="IPR001680">
    <property type="entry name" value="WD40_rpt"/>
</dbReference>
<dbReference type="GO" id="GO:0006261">
    <property type="term" value="P:DNA-templated DNA replication"/>
    <property type="evidence" value="ECO:0007669"/>
    <property type="project" value="TreeGrafter"/>
</dbReference>
<evidence type="ECO:0000256" key="2">
    <source>
        <dbReference type="ARBA" id="ARBA00022737"/>
    </source>
</evidence>
<feature type="coiled-coil region" evidence="4">
    <location>
        <begin position="348"/>
        <end position="382"/>
    </location>
</feature>
<feature type="compositionally biased region" description="Acidic residues" evidence="5">
    <location>
        <begin position="577"/>
        <end position="587"/>
    </location>
</feature>